<comment type="caution">
    <text evidence="3">The sequence shown here is derived from an EMBL/GenBank/DDBJ whole genome shotgun (WGS) entry which is preliminary data.</text>
</comment>
<gene>
    <name evidence="3" type="ORF">GCM10010226_79640</name>
</gene>
<organism evidence="3 4">
    <name type="scientific">Streptomyces phaeofaciens</name>
    <dbReference type="NCBI Taxonomy" id="68254"/>
    <lineage>
        <taxon>Bacteria</taxon>
        <taxon>Bacillati</taxon>
        <taxon>Actinomycetota</taxon>
        <taxon>Actinomycetes</taxon>
        <taxon>Kitasatosporales</taxon>
        <taxon>Streptomycetaceae</taxon>
        <taxon>Streptomyces</taxon>
    </lineage>
</organism>
<proteinExistence type="predicted"/>
<keyword evidence="4" id="KW-1185">Reference proteome</keyword>
<evidence type="ECO:0000259" key="2">
    <source>
        <dbReference type="Pfam" id="PF04248"/>
    </source>
</evidence>
<protein>
    <recommendedName>
        <fullName evidence="2">DUF427 domain-containing protein</fullName>
    </recommendedName>
</protein>
<dbReference type="Proteomes" id="UP000646776">
    <property type="component" value="Unassembled WGS sequence"/>
</dbReference>
<evidence type="ECO:0000313" key="4">
    <source>
        <dbReference type="Proteomes" id="UP000646776"/>
    </source>
</evidence>
<dbReference type="PANTHER" id="PTHR43058:SF1">
    <property type="entry name" value="DUF427 DOMAIN-CONTAINING PROTEIN"/>
    <property type="match status" value="1"/>
</dbReference>
<dbReference type="InterPro" id="IPR007361">
    <property type="entry name" value="DUF427"/>
</dbReference>
<feature type="region of interest" description="Disordered" evidence="1">
    <location>
        <begin position="1"/>
        <end position="27"/>
    </location>
</feature>
<dbReference type="PANTHER" id="PTHR43058">
    <property type="entry name" value="SLR0655 PROTEIN"/>
    <property type="match status" value="1"/>
</dbReference>
<dbReference type="AlphaFoldDB" id="A0A918HRB7"/>
<reference evidence="3" key="2">
    <citation type="submission" date="2020-09" db="EMBL/GenBank/DDBJ databases">
        <authorList>
            <person name="Sun Q."/>
            <person name="Ohkuma M."/>
        </authorList>
    </citation>
    <scope>NUCLEOTIDE SEQUENCE</scope>
    <source>
        <strain evidence="3">JCM 4125</strain>
    </source>
</reference>
<feature type="compositionally biased region" description="Basic and acidic residues" evidence="1">
    <location>
        <begin position="8"/>
        <end position="27"/>
    </location>
</feature>
<dbReference type="EMBL" id="BMSA01000036">
    <property type="protein sequence ID" value="GGT89512.1"/>
    <property type="molecule type" value="Genomic_DNA"/>
</dbReference>
<dbReference type="Pfam" id="PF04248">
    <property type="entry name" value="NTP_transf_9"/>
    <property type="match status" value="1"/>
</dbReference>
<accession>A0A918HRB7</accession>
<evidence type="ECO:0000256" key="1">
    <source>
        <dbReference type="SAM" id="MobiDB-lite"/>
    </source>
</evidence>
<name>A0A918HRB7_9ACTN</name>
<feature type="domain" description="DUF427" evidence="2">
    <location>
        <begin position="33"/>
        <end position="126"/>
    </location>
</feature>
<sequence length="167" mass="18541">MGETPGADGRERRESVGDYPRPPRIEPDTRHVVVRDRGMTLADSHRCLRVLETSHPPVFYIPRADVRIELLSDSGRRSVCEWKGLATYWTVRGTAGRPPVPDAAWSYDAPRPGYEALAGHLAFYPDRVEACMVDGERVRAQAGGFYGGWITDEVTGPFKGGPGTWGW</sequence>
<dbReference type="InterPro" id="IPR038694">
    <property type="entry name" value="DUF427_sf"/>
</dbReference>
<reference evidence="3" key="1">
    <citation type="journal article" date="2014" name="Int. J. Syst. Evol. Microbiol.">
        <title>Complete genome sequence of Corynebacterium casei LMG S-19264T (=DSM 44701T), isolated from a smear-ripened cheese.</title>
        <authorList>
            <consortium name="US DOE Joint Genome Institute (JGI-PGF)"/>
            <person name="Walter F."/>
            <person name="Albersmeier A."/>
            <person name="Kalinowski J."/>
            <person name="Ruckert C."/>
        </authorList>
    </citation>
    <scope>NUCLEOTIDE SEQUENCE</scope>
    <source>
        <strain evidence="3">JCM 4125</strain>
    </source>
</reference>
<evidence type="ECO:0000313" key="3">
    <source>
        <dbReference type="EMBL" id="GGT89512.1"/>
    </source>
</evidence>
<dbReference type="Gene3D" id="2.170.150.40">
    <property type="entry name" value="Domain of unknown function (DUF427)"/>
    <property type="match status" value="1"/>
</dbReference>